<dbReference type="PANTHER" id="PTHR47941">
    <property type="entry name" value="PENTATRICOPEPTIDE REPEAT-CONTAINING PROTEIN 3, MITOCHONDRIAL"/>
    <property type="match status" value="1"/>
</dbReference>
<feature type="repeat" description="PPR" evidence="3">
    <location>
        <begin position="402"/>
        <end position="436"/>
    </location>
</feature>
<evidence type="ECO:0000256" key="3">
    <source>
        <dbReference type="PROSITE-ProRule" id="PRU00708"/>
    </source>
</evidence>
<dbReference type="Gene3D" id="1.25.40.10">
    <property type="entry name" value="Tetratricopeptide repeat domain"/>
    <property type="match status" value="3"/>
</dbReference>
<reference evidence="4" key="1">
    <citation type="submission" date="2018-10" db="EMBL/GenBank/DDBJ databases">
        <title>Population genomic analysis revealed the cold adaptation of white poplar.</title>
        <authorList>
            <person name="Liu Y.-J."/>
        </authorList>
    </citation>
    <scope>NUCLEOTIDE SEQUENCE [LARGE SCALE GENOMIC DNA]</scope>
    <source>
        <strain evidence="4">PAL-ZL1</strain>
    </source>
</reference>
<feature type="repeat" description="PPR" evidence="3">
    <location>
        <begin position="437"/>
        <end position="471"/>
    </location>
</feature>
<feature type="repeat" description="PPR" evidence="3">
    <location>
        <begin position="259"/>
        <end position="293"/>
    </location>
</feature>
<dbReference type="InterPro" id="IPR002885">
    <property type="entry name" value="PPR_rpt"/>
</dbReference>
<dbReference type="AlphaFoldDB" id="A0A4U5M4U2"/>
<evidence type="ECO:0000256" key="1">
    <source>
        <dbReference type="ARBA" id="ARBA00007626"/>
    </source>
</evidence>
<dbReference type="PROSITE" id="PS51375">
    <property type="entry name" value="PPR"/>
    <property type="match status" value="7"/>
</dbReference>
<dbReference type="Pfam" id="PF13041">
    <property type="entry name" value="PPR_2"/>
    <property type="match status" value="3"/>
</dbReference>
<dbReference type="InterPro" id="IPR011990">
    <property type="entry name" value="TPR-like_helical_dom_sf"/>
</dbReference>
<protein>
    <submittedName>
        <fullName evidence="4">Pentatricopeptide repeat-containing protein</fullName>
    </submittedName>
</protein>
<sequence>MRKFPACLSAFKINHRSLSFYRNVSPSFSLIPKILNSPTLSFPFAFLPANVTPMCSYCSQVAPLEQTFERSGRNRARECDVDKICETIMGSSSFSNCNHNDHNLEKTLDQLGLELTTDLVLKVLGRLHFEEKTSFRFFMWAGHQKNYSHEPCAYNEMIDILTSTKYKAKQFRIVCDMLDYMKRSNKNVVPVEVLLTILRNYTEKYLTRVQKFAKKRRIRVKTQPEINAFNLLLDALCKCCLAEDAEALFKRVKNKVKPDANTYNVMFFGWCRVKNPTRGMKVLEEMIQLGHTPDSFTYITAIDVFCRAGMVNEAAELFEFMRTKGSTMSSPTAKTYAIMIGALVQNNRMDECFKLLEDMINSGCLPDVSTFKELIEGMCSAGKIDEAYRFLQEMENKGYPPDIVTYNCFLKVLCENKNSEEALRLYERMIEAGCFPSVQTHNMLISMFFEMGDPDGAFETWYEMDKRGCAQDVDTYIVMIDGLFGCNKVEDACFLIEDIVNKGMKLPYQKFDSFLMQLSVIGNIRAIHRLSEHMRTFHNPSMARRFVQNQKRKSMSVRGR</sequence>
<accession>A0A4U5M4U2</accession>
<keyword evidence="2" id="KW-0677">Repeat</keyword>
<evidence type="ECO:0000256" key="2">
    <source>
        <dbReference type="ARBA" id="ARBA00022737"/>
    </source>
</evidence>
<feature type="repeat" description="PPR" evidence="3">
    <location>
        <begin position="294"/>
        <end position="328"/>
    </location>
</feature>
<proteinExistence type="inferred from homology"/>
<dbReference type="STRING" id="43335.A0A4U5M4U2"/>
<dbReference type="SUPFAM" id="SSF81901">
    <property type="entry name" value="HCP-like"/>
    <property type="match status" value="1"/>
</dbReference>
<dbReference type="EMBL" id="RCHU01001263">
    <property type="protein sequence ID" value="TKR63824.1"/>
    <property type="molecule type" value="Genomic_DNA"/>
</dbReference>
<name>A0A4U5M4U2_POPAL</name>
<dbReference type="NCBIfam" id="TIGR00756">
    <property type="entry name" value="PPR"/>
    <property type="match status" value="6"/>
</dbReference>
<comment type="similarity">
    <text evidence="1">Belongs to the PPR family. P subfamily.</text>
</comment>
<comment type="caution">
    <text evidence="4">The sequence shown here is derived from an EMBL/GenBank/DDBJ whole genome shotgun (WGS) entry which is preliminary data.</text>
</comment>
<evidence type="ECO:0000313" key="4">
    <source>
        <dbReference type="EMBL" id="TKR63824.1"/>
    </source>
</evidence>
<dbReference type="Pfam" id="PF01535">
    <property type="entry name" value="PPR"/>
    <property type="match status" value="2"/>
</dbReference>
<feature type="repeat" description="PPR" evidence="3">
    <location>
        <begin position="472"/>
        <end position="506"/>
    </location>
</feature>
<organism evidence="4">
    <name type="scientific">Populus alba</name>
    <name type="common">White poplar</name>
    <dbReference type="NCBI Taxonomy" id="43335"/>
    <lineage>
        <taxon>Eukaryota</taxon>
        <taxon>Viridiplantae</taxon>
        <taxon>Streptophyta</taxon>
        <taxon>Embryophyta</taxon>
        <taxon>Tracheophyta</taxon>
        <taxon>Spermatophyta</taxon>
        <taxon>Magnoliopsida</taxon>
        <taxon>eudicotyledons</taxon>
        <taxon>Gunneridae</taxon>
        <taxon>Pentapetalae</taxon>
        <taxon>rosids</taxon>
        <taxon>fabids</taxon>
        <taxon>Malpighiales</taxon>
        <taxon>Salicaceae</taxon>
        <taxon>Saliceae</taxon>
        <taxon>Populus</taxon>
    </lineage>
</organism>
<feature type="repeat" description="PPR" evidence="3">
    <location>
        <begin position="367"/>
        <end position="401"/>
    </location>
</feature>
<feature type="repeat" description="PPR" evidence="3">
    <location>
        <begin position="332"/>
        <end position="366"/>
    </location>
</feature>
<gene>
    <name evidence="4" type="ORF">D5086_0000322090</name>
</gene>